<name>A0A0J7NJ05_LASNI</name>
<evidence type="ECO:0000256" key="1">
    <source>
        <dbReference type="SAM" id="SignalP"/>
    </source>
</evidence>
<accession>A0A0J7NJ05</accession>
<dbReference type="PaxDb" id="67767-A0A0J7NJ05"/>
<dbReference type="OrthoDB" id="6380398at2759"/>
<organism evidence="2 3">
    <name type="scientific">Lasius niger</name>
    <name type="common">Black garden ant</name>
    <dbReference type="NCBI Taxonomy" id="67767"/>
    <lineage>
        <taxon>Eukaryota</taxon>
        <taxon>Metazoa</taxon>
        <taxon>Ecdysozoa</taxon>
        <taxon>Arthropoda</taxon>
        <taxon>Hexapoda</taxon>
        <taxon>Insecta</taxon>
        <taxon>Pterygota</taxon>
        <taxon>Neoptera</taxon>
        <taxon>Endopterygota</taxon>
        <taxon>Hymenoptera</taxon>
        <taxon>Apocrita</taxon>
        <taxon>Aculeata</taxon>
        <taxon>Formicoidea</taxon>
        <taxon>Formicidae</taxon>
        <taxon>Formicinae</taxon>
        <taxon>Lasius</taxon>
        <taxon>Lasius</taxon>
    </lineage>
</organism>
<dbReference type="AlphaFoldDB" id="A0A0J7NJ05"/>
<dbReference type="Proteomes" id="UP000036403">
    <property type="component" value="Unassembled WGS sequence"/>
</dbReference>
<protein>
    <submittedName>
        <fullName evidence="2">Initiator protein</fullName>
    </submittedName>
</protein>
<proteinExistence type="predicted"/>
<keyword evidence="3" id="KW-1185">Reference proteome</keyword>
<comment type="caution">
    <text evidence="2">The sequence shown here is derived from an EMBL/GenBank/DDBJ whole genome shotgun (WGS) entry which is preliminary data.</text>
</comment>
<evidence type="ECO:0000313" key="2">
    <source>
        <dbReference type="EMBL" id="KMQ92495.1"/>
    </source>
</evidence>
<dbReference type="EMBL" id="LBMM01004370">
    <property type="protein sequence ID" value="KMQ92495.1"/>
    <property type="molecule type" value="Genomic_DNA"/>
</dbReference>
<sequence length="165" mass="18769">MTRFIILVLLLTGRLVRGVTENIVTSAAGSTVTLEVESVGEALKCVLETNRGEKLEFTPGFHRIRTDIECIDKRTCTFRINEANDTHAGVWKIMAYTAKKENEENADLHDDITPEVFLFGLYIRQEKAAISSQYIDVYDGHYINMKYDEYYKNLTACNLTGPKVH</sequence>
<gene>
    <name evidence="2" type="ORF">RF55_7504</name>
</gene>
<reference evidence="2 3" key="1">
    <citation type="submission" date="2015-04" db="EMBL/GenBank/DDBJ databases">
        <title>Lasius niger genome sequencing.</title>
        <authorList>
            <person name="Konorov E.A."/>
            <person name="Nikitin M.A."/>
            <person name="Kirill M.V."/>
            <person name="Chang P."/>
        </authorList>
    </citation>
    <scope>NUCLEOTIDE SEQUENCE [LARGE SCALE GENOMIC DNA]</scope>
    <source>
        <tissue evidence="2">Whole</tissue>
    </source>
</reference>
<feature type="signal peptide" evidence="1">
    <location>
        <begin position="1"/>
        <end position="18"/>
    </location>
</feature>
<feature type="chain" id="PRO_5005291112" evidence="1">
    <location>
        <begin position="19"/>
        <end position="165"/>
    </location>
</feature>
<keyword evidence="1" id="KW-0732">Signal</keyword>
<evidence type="ECO:0000313" key="3">
    <source>
        <dbReference type="Proteomes" id="UP000036403"/>
    </source>
</evidence>